<feature type="region of interest" description="Disordered" evidence="1">
    <location>
        <begin position="1"/>
        <end position="20"/>
    </location>
</feature>
<protein>
    <submittedName>
        <fullName evidence="2">Uncharacterized protein</fullName>
    </submittedName>
</protein>
<dbReference type="AlphaFoldDB" id="A0A8T3C1J9"/>
<comment type="caution">
    <text evidence="2">The sequence shown here is derived from an EMBL/GenBank/DDBJ whole genome shotgun (WGS) entry which is preliminary data.</text>
</comment>
<sequence length="75" mass="8416">MSIPLQQTHPMLVHRTNPDNKPGHIAAQCWHRTNLSYVPPPPWAMLTHDSFATQTDWVLDTGATSHLTFDAGNLE</sequence>
<organism evidence="2 3">
    <name type="scientific">Dendrobium nobile</name>
    <name type="common">Orchid</name>
    <dbReference type="NCBI Taxonomy" id="94219"/>
    <lineage>
        <taxon>Eukaryota</taxon>
        <taxon>Viridiplantae</taxon>
        <taxon>Streptophyta</taxon>
        <taxon>Embryophyta</taxon>
        <taxon>Tracheophyta</taxon>
        <taxon>Spermatophyta</taxon>
        <taxon>Magnoliopsida</taxon>
        <taxon>Liliopsida</taxon>
        <taxon>Asparagales</taxon>
        <taxon>Orchidaceae</taxon>
        <taxon>Epidendroideae</taxon>
        <taxon>Malaxideae</taxon>
        <taxon>Dendrobiinae</taxon>
        <taxon>Dendrobium</taxon>
    </lineage>
</organism>
<reference evidence="2" key="1">
    <citation type="journal article" date="2022" name="Front. Genet.">
        <title>Chromosome-Scale Assembly of the Dendrobium nobile Genome Provides Insights Into the Molecular Mechanism of the Biosynthesis of the Medicinal Active Ingredient of Dendrobium.</title>
        <authorList>
            <person name="Xu Q."/>
            <person name="Niu S.-C."/>
            <person name="Li K.-L."/>
            <person name="Zheng P.-J."/>
            <person name="Zhang X.-J."/>
            <person name="Jia Y."/>
            <person name="Liu Y."/>
            <person name="Niu Y.-X."/>
            <person name="Yu L.-H."/>
            <person name="Chen D.-F."/>
            <person name="Zhang G.-Q."/>
        </authorList>
    </citation>
    <scope>NUCLEOTIDE SEQUENCE</scope>
    <source>
        <tissue evidence="2">Leaf</tissue>
    </source>
</reference>
<gene>
    <name evidence="2" type="ORF">KFK09_003941</name>
</gene>
<accession>A0A8T3C1J9</accession>
<dbReference type="EMBL" id="JAGYWB010000004">
    <property type="protein sequence ID" value="KAI0524564.1"/>
    <property type="molecule type" value="Genomic_DNA"/>
</dbReference>
<keyword evidence="3" id="KW-1185">Reference proteome</keyword>
<proteinExistence type="predicted"/>
<evidence type="ECO:0000313" key="2">
    <source>
        <dbReference type="EMBL" id="KAI0524564.1"/>
    </source>
</evidence>
<name>A0A8T3C1J9_DENNO</name>
<dbReference type="OrthoDB" id="689502at2759"/>
<evidence type="ECO:0000313" key="3">
    <source>
        <dbReference type="Proteomes" id="UP000829196"/>
    </source>
</evidence>
<evidence type="ECO:0000256" key="1">
    <source>
        <dbReference type="SAM" id="MobiDB-lite"/>
    </source>
</evidence>
<dbReference type="Proteomes" id="UP000829196">
    <property type="component" value="Unassembled WGS sequence"/>
</dbReference>